<evidence type="ECO:0000259" key="2">
    <source>
        <dbReference type="PROSITE" id="PS50263"/>
    </source>
</evidence>
<organism evidence="3">
    <name type="scientific">marine metagenome</name>
    <dbReference type="NCBI Taxonomy" id="408172"/>
    <lineage>
        <taxon>unclassified sequences</taxon>
        <taxon>metagenomes</taxon>
        <taxon>ecological metagenomes</taxon>
    </lineage>
</organism>
<feature type="non-terminal residue" evidence="3">
    <location>
        <position position="182"/>
    </location>
</feature>
<dbReference type="InterPro" id="IPR050345">
    <property type="entry name" value="Aliph_Amidase/BUP"/>
</dbReference>
<dbReference type="Gene3D" id="3.60.110.10">
    <property type="entry name" value="Carbon-nitrogen hydrolase"/>
    <property type="match status" value="1"/>
</dbReference>
<protein>
    <recommendedName>
        <fullName evidence="2">CN hydrolase domain-containing protein</fullName>
    </recommendedName>
</protein>
<dbReference type="PANTHER" id="PTHR43674:SF2">
    <property type="entry name" value="BETA-UREIDOPROPIONASE"/>
    <property type="match status" value="1"/>
</dbReference>
<dbReference type="PANTHER" id="PTHR43674">
    <property type="entry name" value="NITRILASE C965.09-RELATED"/>
    <property type="match status" value="1"/>
</dbReference>
<dbReference type="InterPro" id="IPR036526">
    <property type="entry name" value="C-N_Hydrolase_sf"/>
</dbReference>
<dbReference type="Pfam" id="PF00795">
    <property type="entry name" value="CN_hydrolase"/>
    <property type="match status" value="1"/>
</dbReference>
<name>A0A382UFW7_9ZZZZ</name>
<proteinExistence type="predicted"/>
<dbReference type="SUPFAM" id="SSF56317">
    <property type="entry name" value="Carbon-nitrogen hydrolase"/>
    <property type="match status" value="1"/>
</dbReference>
<evidence type="ECO:0000313" key="3">
    <source>
        <dbReference type="EMBL" id="SVD33156.1"/>
    </source>
</evidence>
<dbReference type="GO" id="GO:0016811">
    <property type="term" value="F:hydrolase activity, acting on carbon-nitrogen (but not peptide) bonds, in linear amides"/>
    <property type="evidence" value="ECO:0007669"/>
    <property type="project" value="UniProtKB-ARBA"/>
</dbReference>
<dbReference type="PROSITE" id="PS50263">
    <property type="entry name" value="CN_HYDROLASE"/>
    <property type="match status" value="1"/>
</dbReference>
<keyword evidence="1" id="KW-0378">Hydrolase</keyword>
<dbReference type="InterPro" id="IPR003010">
    <property type="entry name" value="C-N_Hydrolase"/>
</dbReference>
<feature type="domain" description="CN hydrolase" evidence="2">
    <location>
        <begin position="5"/>
        <end position="182"/>
    </location>
</feature>
<reference evidence="3" key="1">
    <citation type="submission" date="2018-05" db="EMBL/GenBank/DDBJ databases">
        <authorList>
            <person name="Lanie J.A."/>
            <person name="Ng W.-L."/>
            <person name="Kazmierczak K.M."/>
            <person name="Andrzejewski T.M."/>
            <person name="Davidsen T.M."/>
            <person name="Wayne K.J."/>
            <person name="Tettelin H."/>
            <person name="Glass J.I."/>
            <person name="Rusch D."/>
            <person name="Podicherti R."/>
            <person name="Tsui H.-C.T."/>
            <person name="Winkler M.E."/>
        </authorList>
    </citation>
    <scope>NUCLEOTIDE SEQUENCE</scope>
</reference>
<gene>
    <name evidence="3" type="ORF">METZ01_LOCUS386010</name>
</gene>
<evidence type="ECO:0000256" key="1">
    <source>
        <dbReference type="ARBA" id="ARBA00022801"/>
    </source>
</evidence>
<sequence length="182" mass="20148">MDDRILVALLTDVFLTDLDYLRLRKHLLKAKNSGAILAVLPELPLNSWSPATRDSIEEDAESSGGPRHQVLSRMASEVGIALLGGAIVADSRTERRYNTALFYDRNGQLISQYRKIHLPEEEGYWETSHYVPGTDPPKVFSIPEVSIGVQICSDINRPQGAQILRAQGAELLLVPRATPSET</sequence>
<dbReference type="AlphaFoldDB" id="A0A382UFW7"/>
<dbReference type="EMBL" id="UINC01143940">
    <property type="protein sequence ID" value="SVD33156.1"/>
    <property type="molecule type" value="Genomic_DNA"/>
</dbReference>
<accession>A0A382UFW7</accession>
<dbReference type="CDD" id="cd07197">
    <property type="entry name" value="nitrilase"/>
    <property type="match status" value="1"/>
</dbReference>